<dbReference type="InterPro" id="IPR011047">
    <property type="entry name" value="Quinoprotein_ADH-like_sf"/>
</dbReference>
<proteinExistence type="predicted"/>
<gene>
    <name evidence="1" type="ORF">DIT97_29235</name>
    <name evidence="2" type="ORF">GmarT_26980</name>
</gene>
<evidence type="ECO:0000313" key="4">
    <source>
        <dbReference type="Proteomes" id="UP000322887"/>
    </source>
</evidence>
<dbReference type="EMBL" id="CP042910">
    <property type="protein sequence ID" value="QEG16829.1"/>
    <property type="molecule type" value="Genomic_DNA"/>
</dbReference>
<dbReference type="AlphaFoldDB" id="A0A3D3RDH3"/>
<dbReference type="Gene3D" id="2.130.10.10">
    <property type="entry name" value="YVTN repeat-like/Quinoprotein amine dehydrogenase"/>
    <property type="match status" value="1"/>
</dbReference>
<keyword evidence="4" id="KW-1185">Reference proteome</keyword>
<reference evidence="1 3" key="1">
    <citation type="journal article" date="2018" name="Nat. Biotechnol.">
        <title>A standardized bacterial taxonomy based on genome phylogeny substantially revises the tree of life.</title>
        <authorList>
            <person name="Parks D.H."/>
            <person name="Chuvochina M."/>
            <person name="Waite D.W."/>
            <person name="Rinke C."/>
            <person name="Skarshewski A."/>
            <person name="Chaumeil P.A."/>
            <person name="Hugenholtz P."/>
        </authorList>
    </citation>
    <scope>NUCLEOTIDE SEQUENCE [LARGE SCALE GENOMIC DNA]</scope>
    <source>
        <strain evidence="1">UBA9375</strain>
    </source>
</reference>
<evidence type="ECO:0000313" key="3">
    <source>
        <dbReference type="Proteomes" id="UP000263642"/>
    </source>
</evidence>
<evidence type="ECO:0000313" key="1">
    <source>
        <dbReference type="EMBL" id="HCO26894.1"/>
    </source>
</evidence>
<dbReference type="SUPFAM" id="SSF50998">
    <property type="entry name" value="Quinoprotein alcohol dehydrogenase-like"/>
    <property type="match status" value="1"/>
</dbReference>
<evidence type="ECO:0000313" key="2">
    <source>
        <dbReference type="EMBL" id="QEG16829.1"/>
    </source>
</evidence>
<dbReference type="GeneID" id="98647251"/>
<accession>A0A3D3RDH3</accession>
<dbReference type="Proteomes" id="UP000322887">
    <property type="component" value="Chromosome"/>
</dbReference>
<dbReference type="RefSeq" id="WP_044239680.1">
    <property type="nucleotide sequence ID" value="NZ_CAXAST010000001.1"/>
</dbReference>
<dbReference type="InterPro" id="IPR015943">
    <property type="entry name" value="WD40/YVTN_repeat-like_dom_sf"/>
</dbReference>
<sequence>MMDERAAWLTQGKGTTPELRWSFSTEAPLLALDLARETGEILAADVSGGLYLLDRQGQFLHLNRGVKDVQLVHWSDRGKLGAAIYSDNNICCFDRDLNVLWAISFSVECLAITMDSYGDYLAVSLASGKTILIDSQKKKVASFETMRPLSYLEFQVSEPRLMGAAENGFLCCHDLEGNCIWTEKHWSNCGGISISGDGQRLYLAGFNYGILIFDHDGESAGTLIFEGTPKVLACDFAGNRIVAATIEQELYWLNQEGKLIWGGVIPDEAVEVACDPFGQWCVCGLKSGLVQCLDWSDSI</sequence>
<protein>
    <submittedName>
        <fullName evidence="1">WD40 repeat domain-containing protein</fullName>
    </submittedName>
</protein>
<accession>A0A517XBA1</accession>
<organism evidence="1 3">
    <name type="scientific">Gimesia maris</name>
    <dbReference type="NCBI Taxonomy" id="122"/>
    <lineage>
        <taxon>Bacteria</taxon>
        <taxon>Pseudomonadati</taxon>
        <taxon>Planctomycetota</taxon>
        <taxon>Planctomycetia</taxon>
        <taxon>Planctomycetales</taxon>
        <taxon>Planctomycetaceae</taxon>
        <taxon>Gimesia</taxon>
    </lineage>
</organism>
<reference evidence="2 4" key="2">
    <citation type="submission" date="2019-08" db="EMBL/GenBank/DDBJ databases">
        <title>Deep-cultivation of Planctomycetes and their phenomic and genomic characterization uncovers novel biology.</title>
        <authorList>
            <person name="Wiegand S."/>
            <person name="Jogler M."/>
            <person name="Boedeker C."/>
            <person name="Pinto D."/>
            <person name="Vollmers J."/>
            <person name="Rivas-Marin E."/>
            <person name="Kohn T."/>
            <person name="Peeters S.H."/>
            <person name="Heuer A."/>
            <person name="Rast P."/>
            <person name="Oberbeckmann S."/>
            <person name="Bunk B."/>
            <person name="Jeske O."/>
            <person name="Meyerdierks A."/>
            <person name="Storesund J.E."/>
            <person name="Kallscheuer N."/>
            <person name="Luecker S."/>
            <person name="Lage O.M."/>
            <person name="Pohl T."/>
            <person name="Merkel B.J."/>
            <person name="Hornburger P."/>
            <person name="Mueller R.-W."/>
            <person name="Bruemmer F."/>
            <person name="Labrenz M."/>
            <person name="Spormann A.M."/>
            <person name="Op den Camp H."/>
            <person name="Overmann J."/>
            <person name="Amann R."/>
            <person name="Jetten M.S.M."/>
            <person name="Mascher T."/>
            <person name="Medema M.H."/>
            <person name="Devos D.P."/>
            <person name="Kaster A.-K."/>
            <person name="Ovreas L."/>
            <person name="Rohde M."/>
            <person name="Galperin M.Y."/>
            <person name="Jogler C."/>
        </authorList>
    </citation>
    <scope>NUCLEOTIDE SEQUENCE [LARGE SCALE GENOMIC DNA]</scope>
    <source>
        <strain evidence="2 4">DSM 8797</strain>
    </source>
</reference>
<name>A0A3D3RDH3_9PLAN</name>
<dbReference type="EMBL" id="DQAY01000181">
    <property type="protein sequence ID" value="HCO26894.1"/>
    <property type="molecule type" value="Genomic_DNA"/>
</dbReference>
<dbReference type="Proteomes" id="UP000263642">
    <property type="component" value="Unassembled WGS sequence"/>
</dbReference>